<dbReference type="SUPFAM" id="SSF51445">
    <property type="entry name" value="(Trans)glycosidases"/>
    <property type="match status" value="1"/>
</dbReference>
<protein>
    <submittedName>
        <fullName evidence="2">1,4-alpha-glucan-branching enzyme 2, chloroplastic/amyloplastic</fullName>
    </submittedName>
</protein>
<evidence type="ECO:0000313" key="2">
    <source>
        <dbReference type="EMBL" id="AQK71467.1"/>
    </source>
</evidence>
<dbReference type="Pfam" id="PF02806">
    <property type="entry name" value="Alpha-amylase_C"/>
    <property type="match status" value="1"/>
</dbReference>
<dbReference type="FunFam" id="3.20.20.80:FF:000338">
    <property type="entry name" value="1,4-alpha-glucan branching enzyme, putative"/>
    <property type="match status" value="1"/>
</dbReference>
<dbReference type="InterPro" id="IPR006048">
    <property type="entry name" value="A-amylase/branching_C"/>
</dbReference>
<dbReference type="Gene3D" id="2.60.40.1180">
    <property type="entry name" value="Golgi alpha-mannosidase II"/>
    <property type="match status" value="1"/>
</dbReference>
<dbReference type="InterPro" id="IPR017853">
    <property type="entry name" value="GH"/>
</dbReference>
<reference evidence="2" key="1">
    <citation type="submission" date="2015-12" db="EMBL/GenBank/DDBJ databases">
        <title>Update maize B73 reference genome by single molecule sequencing technologies.</title>
        <authorList>
            <consortium name="Maize Genome Sequencing Project"/>
            <person name="Ware D."/>
        </authorList>
    </citation>
    <scope>NUCLEOTIDE SEQUENCE</scope>
    <source>
        <tissue evidence="2">Seedling</tissue>
    </source>
</reference>
<dbReference type="InterPro" id="IPR013780">
    <property type="entry name" value="Glyco_hydro_b"/>
</dbReference>
<dbReference type="GO" id="GO:0003824">
    <property type="term" value="F:catalytic activity"/>
    <property type="evidence" value="ECO:0007669"/>
    <property type="project" value="InterPro"/>
</dbReference>
<dbReference type="SUPFAM" id="SSF51011">
    <property type="entry name" value="Glycosyl hydrolase domain"/>
    <property type="match status" value="1"/>
</dbReference>
<dbReference type="GO" id="GO:0043169">
    <property type="term" value="F:cation binding"/>
    <property type="evidence" value="ECO:0007669"/>
    <property type="project" value="InterPro"/>
</dbReference>
<organism evidence="2">
    <name type="scientific">Zea mays</name>
    <name type="common">Maize</name>
    <dbReference type="NCBI Taxonomy" id="4577"/>
    <lineage>
        <taxon>Eukaryota</taxon>
        <taxon>Viridiplantae</taxon>
        <taxon>Streptophyta</taxon>
        <taxon>Embryophyta</taxon>
        <taxon>Tracheophyta</taxon>
        <taxon>Spermatophyta</taxon>
        <taxon>Magnoliopsida</taxon>
        <taxon>Liliopsida</taxon>
        <taxon>Poales</taxon>
        <taxon>Poaceae</taxon>
        <taxon>PACMAD clade</taxon>
        <taxon>Panicoideae</taxon>
        <taxon>Andropogonodae</taxon>
        <taxon>Andropogoneae</taxon>
        <taxon>Tripsacinae</taxon>
        <taxon>Zea</taxon>
    </lineage>
</organism>
<feature type="domain" description="Alpha-amylase/branching enzyme C-terminal all beta" evidence="1">
    <location>
        <begin position="309"/>
        <end position="403"/>
    </location>
</feature>
<name>A0A1D6H9Q9_MAIZE</name>
<gene>
    <name evidence="2" type="ORF">ZEAMMB73_Zm00001d016684</name>
</gene>
<dbReference type="AlphaFoldDB" id="A0A1D6H9Q9"/>
<dbReference type="EMBL" id="CM000781">
    <property type="protein sequence ID" value="AQK71467.1"/>
    <property type="molecule type" value="Genomic_DNA"/>
</dbReference>
<dbReference type="Gene3D" id="3.20.20.80">
    <property type="entry name" value="Glycosidases"/>
    <property type="match status" value="1"/>
</dbReference>
<accession>A0A1D6H9Q9</accession>
<dbReference type="FunFam" id="2.60.40.1180:FF:000003">
    <property type="entry name" value="1,4-alpha-glucan-branching enzyme, chloroplastic/amyloplastic"/>
    <property type="match status" value="1"/>
</dbReference>
<evidence type="ECO:0000259" key="1">
    <source>
        <dbReference type="Pfam" id="PF02806"/>
    </source>
</evidence>
<dbReference type="GO" id="GO:0005975">
    <property type="term" value="P:carbohydrate metabolic process"/>
    <property type="evidence" value="ECO:0007669"/>
    <property type="project" value="InterPro"/>
</dbReference>
<proteinExistence type="predicted"/>
<sequence length="405" mass="46089">MCIYIENVYVDYNTKIDKRPKPINVQYACLFKLDYVLGFSWTLELQSSLPSLGSLRSCCPGYNNCSAPAVAASSDRREGSSCPLLCHLPRPGLPRAVPSGSDMVACPASVSGMPTFALPVHDGGVGFDYRMHMAVADKWIDLLKQSDETWKMGDIVHTLTNRRWLEKCVTYAESHDQALVGDKTIAFWLMDKDMYDFMALDRPSTPTIDRGIALHKMIRLITMGLGGEGYLNFMGNEFGHPEWIDFPRGPQRLPSGKFIPGNNNSYDKCRRRFDLGDADYLRYHGMQEFDQAMQHLEQKYEFMTSDHQYISRKHEEDKVIVFEKGDLVFVFNFHCNNSYFDYRIGCRKPGVYKVVLDSDAGLFGGFSRIHHAAEHFTADCSHDNRPYSFSVYTPSRTCVVYAPVE</sequence>
<dbReference type="PANTHER" id="PTHR43651">
    <property type="entry name" value="1,4-ALPHA-GLUCAN-BRANCHING ENZYME"/>
    <property type="match status" value="1"/>
</dbReference>
<dbReference type="PANTHER" id="PTHR43651:SF13">
    <property type="entry name" value="1,4-ALPHA-GLUCAN-BRANCHING ENZYME 2, CHLOROPLASTIC_AMYLOPLASTIC"/>
    <property type="match status" value="1"/>
</dbReference>